<dbReference type="FunFam" id="3.40.50.620:FF:000011">
    <property type="entry name" value="Electron transfer flavoprotein subunit beta"/>
    <property type="match status" value="1"/>
</dbReference>
<dbReference type="Pfam" id="PF00766">
    <property type="entry name" value="ETF_alpha"/>
    <property type="match status" value="1"/>
</dbReference>
<evidence type="ECO:0000256" key="4">
    <source>
        <dbReference type="ARBA" id="ARBA00022448"/>
    </source>
</evidence>
<evidence type="ECO:0000256" key="1">
    <source>
        <dbReference type="ARBA" id="ARBA00005817"/>
    </source>
</evidence>
<keyword evidence="7" id="KW-0249">Electron transport</keyword>
<evidence type="ECO:0000256" key="10">
    <source>
        <dbReference type="ARBA" id="ARBA00049933"/>
    </source>
</evidence>
<evidence type="ECO:0000256" key="11">
    <source>
        <dbReference type="ARBA" id="ARBA00068674"/>
    </source>
</evidence>
<dbReference type="PROSITE" id="PS01065">
    <property type="entry name" value="ETF_BETA"/>
    <property type="match status" value="1"/>
</dbReference>
<dbReference type="InterPro" id="IPR033947">
    <property type="entry name" value="ETF_alpha_N"/>
</dbReference>
<dbReference type="Proteomes" id="UP000242869">
    <property type="component" value="Unassembled WGS sequence"/>
</dbReference>
<dbReference type="SMART" id="SM00893">
    <property type="entry name" value="ETF"/>
    <property type="match status" value="2"/>
</dbReference>
<dbReference type="InterPro" id="IPR029035">
    <property type="entry name" value="DHS-like_NAD/FAD-binding_dom"/>
</dbReference>
<dbReference type="FunFam" id="3.40.50.1220:FF:000001">
    <property type="entry name" value="Electron transfer flavoprotein, alpha subunit"/>
    <property type="match status" value="1"/>
</dbReference>
<dbReference type="GO" id="GO:0009055">
    <property type="term" value="F:electron transfer activity"/>
    <property type="evidence" value="ECO:0007669"/>
    <property type="project" value="InterPro"/>
</dbReference>
<evidence type="ECO:0000313" key="14">
    <source>
        <dbReference type="EMBL" id="SFN52471.1"/>
    </source>
</evidence>
<dbReference type="Pfam" id="PF01012">
    <property type="entry name" value="ETF"/>
    <property type="match status" value="2"/>
</dbReference>
<dbReference type="SUPFAM" id="SSF52402">
    <property type="entry name" value="Adenine nucleotide alpha hydrolases-like"/>
    <property type="match status" value="2"/>
</dbReference>
<evidence type="ECO:0000259" key="13">
    <source>
        <dbReference type="SMART" id="SM00893"/>
    </source>
</evidence>
<dbReference type="SUPFAM" id="SSF52467">
    <property type="entry name" value="DHS-like NAD/FAD-binding domain"/>
    <property type="match status" value="1"/>
</dbReference>
<accession>A0A1I4ZQC6</accession>
<organism evidence="14 15">
    <name type="scientific">Formivibrio citricus</name>
    <dbReference type="NCBI Taxonomy" id="83765"/>
    <lineage>
        <taxon>Bacteria</taxon>
        <taxon>Pseudomonadati</taxon>
        <taxon>Pseudomonadota</taxon>
        <taxon>Betaproteobacteria</taxon>
        <taxon>Neisseriales</taxon>
        <taxon>Chitinibacteraceae</taxon>
        <taxon>Formivibrio</taxon>
    </lineage>
</organism>
<evidence type="ECO:0000256" key="3">
    <source>
        <dbReference type="ARBA" id="ARBA00011355"/>
    </source>
</evidence>
<keyword evidence="5" id="KW-0285">Flavoprotein</keyword>
<evidence type="ECO:0000256" key="6">
    <source>
        <dbReference type="ARBA" id="ARBA00022827"/>
    </source>
</evidence>
<dbReference type="OrthoDB" id="9770286at2"/>
<evidence type="ECO:0000313" key="15">
    <source>
        <dbReference type="Proteomes" id="UP000242869"/>
    </source>
</evidence>
<keyword evidence="4" id="KW-0813">Transport</keyword>
<dbReference type="InterPro" id="IPR001308">
    <property type="entry name" value="ETF_a/FixB"/>
</dbReference>
<keyword evidence="15" id="KW-1185">Reference proteome</keyword>
<dbReference type="GO" id="GO:0033539">
    <property type="term" value="P:fatty acid beta-oxidation using acyl-CoA dehydrogenase"/>
    <property type="evidence" value="ECO:0007669"/>
    <property type="project" value="TreeGrafter"/>
</dbReference>
<evidence type="ECO:0000256" key="2">
    <source>
        <dbReference type="ARBA" id="ARBA00007557"/>
    </source>
</evidence>
<comment type="function">
    <text evidence="8">The electron transfer flavoprotein serves as a specific electron acceptor for other dehydrogenases. It transfers the electrons to the main respiratory chain via ETF-ubiquinone oxidoreductase (ETF dehydrogenase).</text>
</comment>
<name>A0A1I4ZQC6_9NEIS</name>
<evidence type="ECO:0000256" key="12">
    <source>
        <dbReference type="ARBA" id="ARBA00079299"/>
    </source>
</evidence>
<dbReference type="EMBL" id="FOVE01000011">
    <property type="protein sequence ID" value="SFN52471.1"/>
    <property type="molecule type" value="Genomic_DNA"/>
</dbReference>
<comment type="cofactor">
    <cofactor evidence="10">
        <name>AMP</name>
        <dbReference type="ChEBI" id="CHEBI:456215"/>
    </cofactor>
</comment>
<dbReference type="PANTHER" id="PTHR43153:SF1">
    <property type="entry name" value="ELECTRON TRANSFER FLAVOPROTEIN SUBUNIT ALPHA, MITOCHONDRIAL"/>
    <property type="match status" value="1"/>
</dbReference>
<dbReference type="Gene3D" id="3.40.50.620">
    <property type="entry name" value="HUPs"/>
    <property type="match status" value="2"/>
</dbReference>
<dbReference type="AlphaFoldDB" id="A0A1I4ZQC6"/>
<dbReference type="InterPro" id="IPR014731">
    <property type="entry name" value="ETF_asu_C"/>
</dbReference>
<evidence type="ECO:0000256" key="8">
    <source>
        <dbReference type="ARBA" id="ARBA00025649"/>
    </source>
</evidence>
<feature type="domain" description="Electron transfer flavoprotein alpha/beta-subunit N-terminal" evidence="13">
    <location>
        <begin position="23"/>
        <end position="211"/>
    </location>
</feature>
<dbReference type="CDD" id="cd01715">
    <property type="entry name" value="ETF_alpha"/>
    <property type="match status" value="1"/>
</dbReference>
<comment type="similarity">
    <text evidence="1">Belongs to the ETF alpha-subunit/FixB family.</text>
</comment>
<dbReference type="GO" id="GO:0050660">
    <property type="term" value="F:flavin adenine dinucleotide binding"/>
    <property type="evidence" value="ECO:0007669"/>
    <property type="project" value="InterPro"/>
</dbReference>
<dbReference type="InterPro" id="IPR033948">
    <property type="entry name" value="ETF_beta_N"/>
</dbReference>
<gene>
    <name evidence="14" type="ORF">SAMN05660284_01677</name>
</gene>
<dbReference type="Gene3D" id="3.40.50.1220">
    <property type="entry name" value="TPP-binding domain"/>
    <property type="match status" value="1"/>
</dbReference>
<dbReference type="InterPro" id="IPR014729">
    <property type="entry name" value="Rossmann-like_a/b/a_fold"/>
</dbReference>
<dbReference type="STRING" id="83765.SAMN05660284_01677"/>
<comment type="subunit">
    <text evidence="3">Heterodimer of an alpha and a beta subunit.</text>
</comment>
<evidence type="ECO:0000256" key="5">
    <source>
        <dbReference type="ARBA" id="ARBA00022630"/>
    </source>
</evidence>
<evidence type="ECO:0000256" key="7">
    <source>
        <dbReference type="ARBA" id="ARBA00022982"/>
    </source>
</evidence>
<keyword evidence="6" id="KW-0274">FAD</keyword>
<sequence>MKALVAVKRVPDGNVPLRFKQDGSGIDPAGMPMRINPFDESALEAAVRLKESGHLTEIIAVSIGPDTCNETLRHALALGADRAIRIESEQVLEPLAVAKLLQALAEREHPDLVLLGKQSSDTDQAQTGPMLAALLGWPQGAFASALAFEDQKLVVTREIEGGQEALALALPAVVTADLRLANPRYLKLPQLLQAKKKPVEALTCVDLGLEHFASRQELLQVSAPPPRQPARKVSDATELLTCLREEGLLNDTPKTELKLETTTAQGRALVLAEHEGGRLHPSVRHAVGAARCLANEVVLLVVGEAVLAIEAATLAGVSRVLHVDVAHFAQTLAEDHAPLLAQAARDLQVDTVLAAATPFGKALLPRAAALLDSAMLSDVVQILAPDRFVRPIHAGEALATIRDTQPLRIMSVRPAAFAPVADQAAVSIESLATPAPAGKACWLSTSQPERNRPALADARIVIAGGRGLGSAAQFRALIEPLADRLNAAIGATRAAVDAGFIGNDHQIGQTGAIVAPEFYFAIGLSGAAQHLAGMRDSRVIVAINSDPAAPICRHADYVLEGDLQRILPELLALLEK</sequence>
<comment type="similarity">
    <text evidence="2">Belongs to the ETF beta-subunit/FixA family.</text>
</comment>
<dbReference type="PANTHER" id="PTHR43153">
    <property type="entry name" value="ELECTRON TRANSFER FLAVOPROTEIN ALPHA"/>
    <property type="match status" value="1"/>
</dbReference>
<evidence type="ECO:0000256" key="9">
    <source>
        <dbReference type="ARBA" id="ARBA00042002"/>
    </source>
</evidence>
<reference evidence="15" key="1">
    <citation type="submission" date="2016-10" db="EMBL/GenBank/DDBJ databases">
        <authorList>
            <person name="Varghese N."/>
            <person name="Submissions S."/>
        </authorList>
    </citation>
    <scope>NUCLEOTIDE SEQUENCE [LARGE SCALE GENOMIC DNA]</scope>
    <source>
        <strain evidence="15">DSM 6150</strain>
    </source>
</reference>
<proteinExistence type="inferred from homology"/>
<dbReference type="InterPro" id="IPR000049">
    <property type="entry name" value="ET-Flavoprotein_bsu_CS"/>
</dbReference>
<dbReference type="InterPro" id="IPR014730">
    <property type="entry name" value="ETF_a/b_N"/>
</dbReference>
<dbReference type="CDD" id="cd01714">
    <property type="entry name" value="ETF_beta"/>
    <property type="match status" value="1"/>
</dbReference>
<protein>
    <recommendedName>
        <fullName evidence="11">Electron transfer flavoprotein subunit alpha</fullName>
    </recommendedName>
    <alternativeName>
        <fullName evidence="12">Electron transfer flavoprotein large subunit</fullName>
    </alternativeName>
    <alternativeName>
        <fullName evidence="9">Electron transfer flavoprotein small subunit</fullName>
    </alternativeName>
</protein>
<feature type="domain" description="Electron transfer flavoprotein alpha/beta-subunit N-terminal" evidence="13">
    <location>
        <begin position="268"/>
        <end position="445"/>
    </location>
</feature>